<evidence type="ECO:0000259" key="2">
    <source>
        <dbReference type="Pfam" id="PF00646"/>
    </source>
</evidence>
<dbReference type="PANTHER" id="PTHR34709">
    <property type="entry name" value="OS10G0396666 PROTEIN"/>
    <property type="match status" value="1"/>
</dbReference>
<dbReference type="InterPro" id="IPR055312">
    <property type="entry name" value="FBL15-like"/>
</dbReference>
<sequence>MEARFGRRRCRLGAQPPRGPRRRRCPGGDGVDRISGLNDDLLIQVLVRLRCAGAAARTSLLSRRWRYLWRHLPELFFRDIAPDALQAALAQVAIPKLSLLDIYAPLHFHIIMSVECIASLLHTAARLDPVEISIVARVSRSDELISVEVPSFARATSIRLHVGNLHLTLPAQGCEFPVLERLSIASPRGRFDTGALISRCPKLRVLEIGESLDTITVHSGTIEELLVTDGQLRGVDIVAPMLKKFTMRSSVHVDFTMSLLAPKVENLLWKCWPVFGHLFPRVAIDGSEMWCLNRLELKTEEMVFILVLDIGRPYSATHMRNLQEMFQFPNISVLELSVETRGHVYGAMALNLLRICNAIRRLKLVIEHRMFGRMDDEVCPSDCPCNQPQGWRSQNISLTSLTELEIENFKGRGHEVDFLKLLFRCAPLMNVTLKLASKVVLSSRGCKETNSIFKANPTAECHVYRKRGKEVIFT</sequence>
<name>A0ABC9FXR8_9POAL</name>
<proteinExistence type="predicted"/>
<feature type="domain" description="F-box" evidence="2">
    <location>
        <begin position="34"/>
        <end position="74"/>
    </location>
</feature>
<dbReference type="InterPro" id="IPR001810">
    <property type="entry name" value="F-box_dom"/>
</dbReference>
<dbReference type="InterPro" id="IPR036047">
    <property type="entry name" value="F-box-like_dom_sf"/>
</dbReference>
<dbReference type="AlphaFoldDB" id="A0ABC9FXR8"/>
<protein>
    <recommendedName>
        <fullName evidence="2">F-box domain-containing protein</fullName>
    </recommendedName>
</protein>
<dbReference type="EMBL" id="OZ075117">
    <property type="protein sequence ID" value="CAL5084122.1"/>
    <property type="molecule type" value="Genomic_DNA"/>
</dbReference>
<dbReference type="Pfam" id="PF00646">
    <property type="entry name" value="F-box"/>
    <property type="match status" value="1"/>
</dbReference>
<accession>A0ABC9FXR8</accession>
<dbReference type="SUPFAM" id="SSF81383">
    <property type="entry name" value="F-box domain"/>
    <property type="match status" value="1"/>
</dbReference>
<evidence type="ECO:0000256" key="1">
    <source>
        <dbReference type="SAM" id="MobiDB-lite"/>
    </source>
</evidence>
<keyword evidence="4" id="KW-1185">Reference proteome</keyword>
<dbReference type="PANTHER" id="PTHR34709:SF44">
    <property type="entry name" value="FBD DOMAIN-CONTAINING PROTEIN"/>
    <property type="match status" value="1"/>
</dbReference>
<feature type="region of interest" description="Disordered" evidence="1">
    <location>
        <begin position="1"/>
        <end position="27"/>
    </location>
</feature>
<evidence type="ECO:0000313" key="4">
    <source>
        <dbReference type="Proteomes" id="UP001497457"/>
    </source>
</evidence>
<dbReference type="Proteomes" id="UP001497457">
    <property type="component" value="Chromosome 7b"/>
</dbReference>
<gene>
    <name evidence="3" type="ORF">URODEC1_LOCUS110356</name>
</gene>
<feature type="compositionally biased region" description="Basic residues" evidence="1">
    <location>
        <begin position="1"/>
        <end position="11"/>
    </location>
</feature>
<evidence type="ECO:0000313" key="3">
    <source>
        <dbReference type="EMBL" id="CAL5084122.1"/>
    </source>
</evidence>
<organism evidence="3 4">
    <name type="scientific">Urochloa decumbens</name>
    <dbReference type="NCBI Taxonomy" id="240449"/>
    <lineage>
        <taxon>Eukaryota</taxon>
        <taxon>Viridiplantae</taxon>
        <taxon>Streptophyta</taxon>
        <taxon>Embryophyta</taxon>
        <taxon>Tracheophyta</taxon>
        <taxon>Spermatophyta</taxon>
        <taxon>Magnoliopsida</taxon>
        <taxon>Liliopsida</taxon>
        <taxon>Poales</taxon>
        <taxon>Poaceae</taxon>
        <taxon>PACMAD clade</taxon>
        <taxon>Panicoideae</taxon>
        <taxon>Panicodae</taxon>
        <taxon>Paniceae</taxon>
        <taxon>Melinidinae</taxon>
        <taxon>Urochloa</taxon>
    </lineage>
</organism>
<reference evidence="3" key="1">
    <citation type="submission" date="2024-10" db="EMBL/GenBank/DDBJ databases">
        <authorList>
            <person name="Ryan C."/>
        </authorList>
    </citation>
    <scope>NUCLEOTIDE SEQUENCE [LARGE SCALE GENOMIC DNA]</scope>
</reference>